<dbReference type="AlphaFoldDB" id="A0A0R3DZK7"/>
<proteinExistence type="predicted"/>
<protein>
    <submittedName>
        <fullName evidence="2">Uncharacterized protein</fullName>
    </submittedName>
</protein>
<feature type="transmembrane region" description="Helical" evidence="1">
    <location>
        <begin position="33"/>
        <end position="50"/>
    </location>
</feature>
<sequence>MTIVLVCTQGAMLVVWIYSIYRPQLQQKLLRRYPFHTAYALGLLLFFWLASRDPLFTHDQFAWLLFLMITSVFLLGELSIEKKSGWWNESC</sequence>
<evidence type="ECO:0000256" key="1">
    <source>
        <dbReference type="SAM" id="Phobius"/>
    </source>
</evidence>
<comment type="caution">
    <text evidence="2">The sequence shown here is derived from an EMBL/GenBank/DDBJ whole genome shotgun (WGS) entry which is preliminary data.</text>
</comment>
<reference evidence="2 3" key="1">
    <citation type="submission" date="2015-09" db="EMBL/GenBank/DDBJ databases">
        <title>Draft Genome Sequence of Bradyrhizobium manausense Strain BR 3351T, a Novel Symbiotic Nitrogen-Fixing Alphaproteobacterium Isolated from Brazilian Amazon Rain Forest.</title>
        <authorList>
            <person name="De Araujo J.L."/>
            <person name="Zilli J.E."/>
        </authorList>
    </citation>
    <scope>NUCLEOTIDE SEQUENCE [LARGE SCALE GENOMIC DNA]</scope>
    <source>
        <strain evidence="2 3">BR3351</strain>
    </source>
</reference>
<dbReference type="Proteomes" id="UP000051936">
    <property type="component" value="Unassembled WGS sequence"/>
</dbReference>
<name>A0A0R3DZK7_9BRAD</name>
<keyword evidence="1" id="KW-0812">Transmembrane</keyword>
<organism evidence="2 3">
    <name type="scientific">Bradyrhizobium manausense</name>
    <dbReference type="NCBI Taxonomy" id="989370"/>
    <lineage>
        <taxon>Bacteria</taxon>
        <taxon>Pseudomonadati</taxon>
        <taxon>Pseudomonadota</taxon>
        <taxon>Alphaproteobacteria</taxon>
        <taxon>Hyphomicrobiales</taxon>
        <taxon>Nitrobacteraceae</taxon>
        <taxon>Bradyrhizobium</taxon>
    </lineage>
</organism>
<feature type="transmembrane region" description="Helical" evidence="1">
    <location>
        <begin position="6"/>
        <end position="21"/>
    </location>
</feature>
<evidence type="ECO:0000313" key="3">
    <source>
        <dbReference type="Proteomes" id="UP000051936"/>
    </source>
</evidence>
<evidence type="ECO:0000313" key="2">
    <source>
        <dbReference type="EMBL" id="KRQ15368.1"/>
    </source>
</evidence>
<feature type="transmembrane region" description="Helical" evidence="1">
    <location>
        <begin position="62"/>
        <end position="80"/>
    </location>
</feature>
<dbReference type="EMBL" id="LJYG01000044">
    <property type="protein sequence ID" value="KRQ15368.1"/>
    <property type="molecule type" value="Genomic_DNA"/>
</dbReference>
<keyword evidence="3" id="KW-1185">Reference proteome</keyword>
<gene>
    <name evidence="2" type="ORF">AOQ71_10230</name>
</gene>
<keyword evidence="1" id="KW-1133">Transmembrane helix</keyword>
<accession>A0A0R3DZK7</accession>
<keyword evidence="1" id="KW-0472">Membrane</keyword>